<gene>
    <name evidence="1" type="ORF">HNR49_002261</name>
</gene>
<reference evidence="1" key="1">
    <citation type="submission" date="2020-08" db="EMBL/GenBank/DDBJ databases">
        <title>Genomic Encyclopedia of Type Strains, Phase IV (KMG-IV): sequencing the most valuable type-strain genomes for metagenomic binning, comparative biology and taxonomic classification.</title>
        <authorList>
            <person name="Goeker M."/>
        </authorList>
    </citation>
    <scope>NUCLEOTIDE SEQUENCE</scope>
    <source>
        <strain evidence="1">DSM 669</strain>
    </source>
</reference>
<evidence type="ECO:0000313" key="1">
    <source>
        <dbReference type="EMBL" id="MBB6090875.1"/>
    </source>
</evidence>
<accession>A0A841HFK5</accession>
<protein>
    <submittedName>
        <fullName evidence="1">Uncharacterized protein</fullName>
    </submittedName>
</protein>
<dbReference type="AlphaFoldDB" id="A0A841HFK5"/>
<proteinExistence type="predicted"/>
<name>A0A841HFK5_HALSI</name>
<dbReference type="Proteomes" id="UP000642919">
    <property type="component" value="Unassembled WGS sequence"/>
</dbReference>
<evidence type="ECO:0000313" key="2">
    <source>
        <dbReference type="Proteomes" id="UP000642919"/>
    </source>
</evidence>
<organism evidence="1 2">
    <name type="scientific">Halobacterium salinarum</name>
    <name type="common">Halobacterium halobium</name>
    <dbReference type="NCBI Taxonomy" id="2242"/>
    <lineage>
        <taxon>Archaea</taxon>
        <taxon>Methanobacteriati</taxon>
        <taxon>Methanobacteriota</taxon>
        <taxon>Stenosarchaea group</taxon>
        <taxon>Halobacteria</taxon>
        <taxon>Halobacteriales</taxon>
        <taxon>Halobacteriaceae</taxon>
        <taxon>Halobacterium</taxon>
    </lineage>
</organism>
<sequence length="33" mass="3851">MREAKYRVEQEMKVSYTNSIDQWGTPSVLFAAD</sequence>
<dbReference type="EMBL" id="JACHGX010000010">
    <property type="protein sequence ID" value="MBB6090875.1"/>
    <property type="molecule type" value="Genomic_DNA"/>
</dbReference>
<comment type="caution">
    <text evidence="1">The sequence shown here is derived from an EMBL/GenBank/DDBJ whole genome shotgun (WGS) entry which is preliminary data.</text>
</comment>